<dbReference type="Proteomes" id="UP001341840">
    <property type="component" value="Unassembled WGS sequence"/>
</dbReference>
<evidence type="ECO:0000313" key="3">
    <source>
        <dbReference type="Proteomes" id="UP001341840"/>
    </source>
</evidence>
<feature type="compositionally biased region" description="Pro residues" evidence="1">
    <location>
        <begin position="21"/>
        <end position="31"/>
    </location>
</feature>
<reference evidence="2 3" key="1">
    <citation type="journal article" date="2023" name="Plants (Basel)">
        <title>Bridging the Gap: Combining Genomics and Transcriptomics Approaches to Understand Stylosanthes scabra, an Orphan Legume from the Brazilian Caatinga.</title>
        <authorList>
            <person name="Ferreira-Neto J.R.C."/>
            <person name="da Silva M.D."/>
            <person name="Binneck E."/>
            <person name="de Melo N.F."/>
            <person name="da Silva R.H."/>
            <person name="de Melo A.L.T.M."/>
            <person name="Pandolfi V."/>
            <person name="Bustamante F.O."/>
            <person name="Brasileiro-Vidal A.C."/>
            <person name="Benko-Iseppon A.M."/>
        </authorList>
    </citation>
    <scope>NUCLEOTIDE SEQUENCE [LARGE SCALE GENOMIC DNA]</scope>
    <source>
        <tissue evidence="2">Leaves</tissue>
    </source>
</reference>
<feature type="compositionally biased region" description="Polar residues" evidence="1">
    <location>
        <begin position="136"/>
        <end position="151"/>
    </location>
</feature>
<name>A0ABU6RTE2_9FABA</name>
<feature type="region of interest" description="Disordered" evidence="1">
    <location>
        <begin position="136"/>
        <end position="158"/>
    </location>
</feature>
<accession>A0ABU6RTE2</accession>
<proteinExistence type="predicted"/>
<sequence length="158" mass="17036">MDIFDLALDELGAVYDEGYYAPPPPPPPPAPAAAVSNKYSGGSCSSESSVTTVSAGSSEDQPIQVGYSEEEWKTQMNDMRDSYTSSNVIMQYPQQVGGNQVPDDFFDFSGSANVMQQVQEDIGFLDIETSDEIFSTETGSTITNNSVSQQARLGDEPH</sequence>
<feature type="compositionally biased region" description="Low complexity" evidence="1">
    <location>
        <begin position="40"/>
        <end position="59"/>
    </location>
</feature>
<evidence type="ECO:0000313" key="2">
    <source>
        <dbReference type="EMBL" id="MED6127391.1"/>
    </source>
</evidence>
<organism evidence="2 3">
    <name type="scientific">Stylosanthes scabra</name>
    <dbReference type="NCBI Taxonomy" id="79078"/>
    <lineage>
        <taxon>Eukaryota</taxon>
        <taxon>Viridiplantae</taxon>
        <taxon>Streptophyta</taxon>
        <taxon>Embryophyta</taxon>
        <taxon>Tracheophyta</taxon>
        <taxon>Spermatophyta</taxon>
        <taxon>Magnoliopsida</taxon>
        <taxon>eudicotyledons</taxon>
        <taxon>Gunneridae</taxon>
        <taxon>Pentapetalae</taxon>
        <taxon>rosids</taxon>
        <taxon>fabids</taxon>
        <taxon>Fabales</taxon>
        <taxon>Fabaceae</taxon>
        <taxon>Papilionoideae</taxon>
        <taxon>50 kb inversion clade</taxon>
        <taxon>dalbergioids sensu lato</taxon>
        <taxon>Dalbergieae</taxon>
        <taxon>Pterocarpus clade</taxon>
        <taxon>Stylosanthes</taxon>
    </lineage>
</organism>
<protein>
    <submittedName>
        <fullName evidence="2">Uncharacterized protein</fullName>
    </submittedName>
</protein>
<comment type="caution">
    <text evidence="2">The sequence shown here is derived from an EMBL/GenBank/DDBJ whole genome shotgun (WGS) entry which is preliminary data.</text>
</comment>
<feature type="region of interest" description="Disordered" evidence="1">
    <location>
        <begin position="16"/>
        <end position="63"/>
    </location>
</feature>
<evidence type="ECO:0000256" key="1">
    <source>
        <dbReference type="SAM" id="MobiDB-lite"/>
    </source>
</evidence>
<keyword evidence="3" id="KW-1185">Reference proteome</keyword>
<gene>
    <name evidence="2" type="ORF">PIB30_087683</name>
</gene>
<dbReference type="EMBL" id="JASCZI010031763">
    <property type="protein sequence ID" value="MED6127391.1"/>
    <property type="molecule type" value="Genomic_DNA"/>
</dbReference>